<dbReference type="InterPro" id="IPR027417">
    <property type="entry name" value="P-loop_NTPase"/>
</dbReference>
<evidence type="ECO:0000313" key="4">
    <source>
        <dbReference type="EMBL" id="KAF5542974.1"/>
    </source>
</evidence>
<evidence type="ECO:0000313" key="5">
    <source>
        <dbReference type="Proteomes" id="UP000522262"/>
    </source>
</evidence>
<dbReference type="SUPFAM" id="SSF52540">
    <property type="entry name" value="P-loop containing nucleoside triphosphate hydrolases"/>
    <property type="match status" value="1"/>
</dbReference>
<dbReference type="InterPro" id="IPR029063">
    <property type="entry name" value="SAM-dependent_MTases_sf"/>
</dbReference>
<comment type="caution">
    <text evidence="4">The sequence shown here is derived from an EMBL/GenBank/DDBJ whole genome shotgun (WGS) entry which is preliminary data.</text>
</comment>
<dbReference type="SUPFAM" id="SSF53335">
    <property type="entry name" value="S-adenosyl-L-methionine-dependent methyltransferases"/>
    <property type="match status" value="1"/>
</dbReference>
<organism evidence="4 5">
    <name type="scientific">Fusarium mexicanum</name>
    <dbReference type="NCBI Taxonomy" id="751941"/>
    <lineage>
        <taxon>Eukaryota</taxon>
        <taxon>Fungi</taxon>
        <taxon>Dikarya</taxon>
        <taxon>Ascomycota</taxon>
        <taxon>Pezizomycotina</taxon>
        <taxon>Sordariomycetes</taxon>
        <taxon>Hypocreomycetidae</taxon>
        <taxon>Hypocreales</taxon>
        <taxon>Nectriaceae</taxon>
        <taxon>Fusarium</taxon>
        <taxon>Fusarium fujikuroi species complex</taxon>
    </lineage>
</organism>
<protein>
    <recommendedName>
        <fullName evidence="3">NACHT domain-containing protein</fullName>
    </recommendedName>
</protein>
<accession>A0A8H5ITS1</accession>
<evidence type="ECO:0000256" key="1">
    <source>
        <dbReference type="ARBA" id="ARBA00022737"/>
    </source>
</evidence>
<dbReference type="InterPro" id="IPR007111">
    <property type="entry name" value="NACHT_NTPase"/>
</dbReference>
<evidence type="ECO:0000259" key="3">
    <source>
        <dbReference type="PROSITE" id="PS50837"/>
    </source>
</evidence>
<reference evidence="4 5" key="1">
    <citation type="submission" date="2020-05" db="EMBL/GenBank/DDBJ databases">
        <title>Identification and distribution of gene clusters putatively required for synthesis of sphingolipid metabolism inhibitors in phylogenetically diverse species of the filamentous fungus Fusarium.</title>
        <authorList>
            <person name="Kim H.-S."/>
            <person name="Busman M."/>
            <person name="Brown D.W."/>
            <person name="Divon H."/>
            <person name="Uhlig S."/>
            <person name="Proctor R.H."/>
        </authorList>
    </citation>
    <scope>NUCLEOTIDE SEQUENCE [LARGE SCALE GENOMIC DNA]</scope>
    <source>
        <strain evidence="4 5">NRRL 53147</strain>
    </source>
</reference>
<dbReference type="Proteomes" id="UP000522262">
    <property type="component" value="Unassembled WGS sequence"/>
</dbReference>
<proteinExistence type="predicted"/>
<dbReference type="InterPro" id="IPR013216">
    <property type="entry name" value="Methyltransf_11"/>
</dbReference>
<keyword evidence="1" id="KW-0677">Repeat</keyword>
<dbReference type="Pfam" id="PF08241">
    <property type="entry name" value="Methyltransf_11"/>
    <property type="match status" value="1"/>
</dbReference>
<gene>
    <name evidence="4" type="ORF">FMEXI_7209</name>
</gene>
<feature type="region of interest" description="Disordered" evidence="2">
    <location>
        <begin position="1024"/>
        <end position="1064"/>
    </location>
</feature>
<feature type="compositionally biased region" description="Basic and acidic residues" evidence="2">
    <location>
        <begin position="1044"/>
        <end position="1057"/>
    </location>
</feature>
<keyword evidence="5" id="KW-1185">Reference proteome</keyword>
<dbReference type="GO" id="GO:0008757">
    <property type="term" value="F:S-adenosylmethionine-dependent methyltransferase activity"/>
    <property type="evidence" value="ECO:0007669"/>
    <property type="project" value="InterPro"/>
</dbReference>
<feature type="region of interest" description="Disordered" evidence="2">
    <location>
        <begin position="259"/>
        <end position="280"/>
    </location>
</feature>
<evidence type="ECO:0000256" key="2">
    <source>
        <dbReference type="SAM" id="MobiDB-lite"/>
    </source>
</evidence>
<dbReference type="CDD" id="cd02440">
    <property type="entry name" value="AdoMet_MTases"/>
    <property type="match status" value="1"/>
</dbReference>
<dbReference type="Pfam" id="PF24883">
    <property type="entry name" value="NPHP3_N"/>
    <property type="match status" value="1"/>
</dbReference>
<feature type="compositionally biased region" description="Low complexity" evidence="2">
    <location>
        <begin position="1033"/>
        <end position="1042"/>
    </location>
</feature>
<dbReference type="InterPro" id="IPR056884">
    <property type="entry name" value="NPHP3-like_N"/>
</dbReference>
<dbReference type="Pfam" id="PF25053">
    <property type="entry name" value="DUF7791"/>
    <property type="match status" value="1"/>
</dbReference>
<dbReference type="PANTHER" id="PTHR10039:SF5">
    <property type="entry name" value="NACHT DOMAIN-CONTAINING PROTEIN"/>
    <property type="match status" value="1"/>
</dbReference>
<dbReference type="PANTHER" id="PTHR10039">
    <property type="entry name" value="AMELOGENIN"/>
    <property type="match status" value="1"/>
</dbReference>
<feature type="domain" description="NACHT" evidence="3">
    <location>
        <begin position="304"/>
        <end position="456"/>
    </location>
</feature>
<name>A0A8H5ITS1_9HYPO</name>
<dbReference type="Gene3D" id="3.40.50.300">
    <property type="entry name" value="P-loop containing nucleotide triphosphate hydrolases"/>
    <property type="match status" value="1"/>
</dbReference>
<dbReference type="InterPro" id="IPR056693">
    <property type="entry name" value="DUF7791"/>
</dbReference>
<sequence>MATGLEALGAASAVISLISFAGSLVSLTMKIYDGIPTAENELEDYATRMLDAAKRVKSRQVTRGTPANDKLSEVSQRCIDAATELENATRKIATQKGSRLKAFYSAVRAKKNRAKISELNKSLNLCKGLMETEILLKICDQDSAVARQQSQGFRSLEVDVQNLILKIAEGYTRVEQLVSIEAQATRDAINTHVTSELKALGIKNISDNQRERLLKSLKPEEIRERYNAVLPSSDACFERVFASYERVCRKDPGYKALKGHEQAFGDDRKNSSEKDSVEERAKEEVDEIDLIWEYFSTWLQSDDKLFWIRGKPGSGKSTLIKFVINNDNTKRLLGSWHLNTRILSHFFWKIGSEPQNSIRGLLCSLLYDLLLEDDEAIEKVLREFKFSESKDFYKEWSSPEAEKILWYLLDASAHPTCIFVDGLDEISDKDGYQALLSVVQRLTTCRGVKICVSSRPETELLRKFKDIGVQNLRLDDLTKPEMAFYLQKEYKKLPKEQCAHLPLQKFTETLLGKAQGVFLWLALASKSVTNGILNGDDQELISKRLEELPEELESLYQRMWERLNGQNQIYRETAARYFRFVVADGWATLLRRDGLITPSYEPTLVQLSLAVKAEDRLIYPPKASELKLSELNTMCAAIESDIQTRCAGMLQVRQDSSLEDKNLPDAIYPLTRPVQFIHRTAHDFLVDTEYGQLILNYRSNETTLVDEGLKLLKCRLNLANTYYRKFKVASACVYAFVDLNRLNEKGANPEAILEILRTIKDLHEDGALIVLGVAGQTLSFACEAAYYLVSFDDFIISSFMPTPSPELATNSLQALALVCGHMIMSETSARIIGRMVELGGDAHVANRSNLTFELPGHDTDIARYSTAFESLLCGALERPRRDYKAIRLLLEAIEILVQTCPDLHRRVMLFLPERGHLPPHRLLWVGERVAVEVDLQFLICWLLDSADLGNSPDEFYKTRELVASFTRPHVRFRLIACRREDDHRTHCYRILDQEPYLDIIGSIGHDNSLYRAVKKAFEDVRDAMNGPIDNPASSESSFLSGSFQEHDGEDRGDHHNDGGTGHGQILVEGKRLQKRYEGGSQSLEYPEVEHMNSQADKMMGKPARMLIAQAGLDRSTTTSFSLLDHGCGTGLIASCPQEAIQPSVLSQSRIVCADVNARFVDILLQRARRDQWINVDATVLDAQETGLSKHSFSHVTMNFAMHIIPDPTAVLRDTRRILRPGGLVAFSVPHANNGHGGGWVPDLRSALESLPFQTSFPDPMPVALHGKQEWVEPQGIEA</sequence>
<dbReference type="PROSITE" id="PS50837">
    <property type="entry name" value="NACHT"/>
    <property type="match status" value="1"/>
</dbReference>
<dbReference type="AlphaFoldDB" id="A0A8H5ITS1"/>
<dbReference type="Gene3D" id="3.40.50.150">
    <property type="entry name" value="Vaccinia Virus protein VP39"/>
    <property type="match status" value="1"/>
</dbReference>
<dbReference type="EMBL" id="JAAOAM010000159">
    <property type="protein sequence ID" value="KAF5542974.1"/>
    <property type="molecule type" value="Genomic_DNA"/>
</dbReference>